<dbReference type="InterPro" id="IPR029787">
    <property type="entry name" value="Nucleotide_cyclase"/>
</dbReference>
<evidence type="ECO:0000313" key="8">
    <source>
        <dbReference type="Proteomes" id="UP000092578"/>
    </source>
</evidence>
<keyword evidence="4" id="KW-1133">Transmembrane helix</keyword>
<dbReference type="SUPFAM" id="SSF55073">
    <property type="entry name" value="Nucleotide cyclase"/>
    <property type="match status" value="1"/>
</dbReference>
<dbReference type="InterPro" id="IPR007892">
    <property type="entry name" value="CHASE4"/>
</dbReference>
<dbReference type="GO" id="GO:0007165">
    <property type="term" value="P:signal transduction"/>
    <property type="evidence" value="ECO:0007669"/>
    <property type="project" value="InterPro"/>
</dbReference>
<dbReference type="AlphaFoldDB" id="A0A1B9AY31"/>
<dbReference type="InterPro" id="IPR003660">
    <property type="entry name" value="HAMP_dom"/>
</dbReference>
<gene>
    <name evidence="7" type="ORF">A8F95_04870</name>
</gene>
<dbReference type="RefSeq" id="WP_065410106.1">
    <property type="nucleotide sequence ID" value="NZ_MAYT01000012.1"/>
</dbReference>
<evidence type="ECO:0000256" key="2">
    <source>
        <dbReference type="ARBA" id="ARBA00022475"/>
    </source>
</evidence>
<dbReference type="InterPro" id="IPR043128">
    <property type="entry name" value="Rev_trsase/Diguanyl_cyclase"/>
</dbReference>
<sequence>MSLRQKIILFFTAGVAIGLSILYFSAHLFILDHFKSLEDSQARENMQRTLHALTTFEDHLASRLADYAAWDDTYEYTLKPNKEYETHTLLNQTFFTNEFNVLLILNNEQEILFKKAVKLEEKKETFVSASLLEKIATDPLLSRALKQGDFSGIIKLNEGPILIASHPILKNDLMGSRAGTMIAGRYLDEKLIGELQDNTLLPIELADVKQIIVPKVAASSSQSPAIWLETNNTNDYSAYAALPDLHGQPAAILHITNDRYLYNQVKKSVFYLLILIAVAALLLLKGALSFVDRMVFRRLNRLMRNMVAIQQSNDLSARIRIRGKDEIASLEREFNTMMDSLDTFRQHITKLAYKDSLTHLPNRTFFYKEVSALLEKLKRSERMGAILFIDLDGFKQVNDEYGHDHGDLLLQKIADRIKGVIREQDMVSRLGGDEFIIFLFDLRNEKESTHIADRVCQVIVQPIDLNGVQVNVSASIGISLFPKDGQHPDELIKKADQAMYEAKKAGKNQLHIFEEKICQP</sequence>
<dbReference type="GO" id="GO:0005886">
    <property type="term" value="C:plasma membrane"/>
    <property type="evidence" value="ECO:0007669"/>
    <property type="project" value="UniProtKB-SubCell"/>
</dbReference>
<feature type="domain" description="GGDEF" evidence="6">
    <location>
        <begin position="382"/>
        <end position="515"/>
    </location>
</feature>
<dbReference type="SUPFAM" id="SSF158472">
    <property type="entry name" value="HAMP domain-like"/>
    <property type="match status" value="1"/>
</dbReference>
<proteinExistence type="predicted"/>
<evidence type="ECO:0000256" key="1">
    <source>
        <dbReference type="ARBA" id="ARBA00004236"/>
    </source>
</evidence>
<dbReference type="Gene3D" id="3.30.70.270">
    <property type="match status" value="1"/>
</dbReference>
<feature type="transmembrane region" description="Helical" evidence="4">
    <location>
        <begin position="269"/>
        <end position="291"/>
    </location>
</feature>
<name>A0A1B9AY31_9BACI</name>
<evidence type="ECO:0000256" key="4">
    <source>
        <dbReference type="SAM" id="Phobius"/>
    </source>
</evidence>
<keyword evidence="4" id="KW-0812">Transmembrane</keyword>
<dbReference type="SMART" id="SM00304">
    <property type="entry name" value="HAMP"/>
    <property type="match status" value="1"/>
</dbReference>
<dbReference type="Proteomes" id="UP000092578">
    <property type="component" value="Unassembled WGS sequence"/>
</dbReference>
<dbReference type="PANTHER" id="PTHR46663:SF2">
    <property type="entry name" value="GGDEF DOMAIN-CONTAINING PROTEIN"/>
    <property type="match status" value="1"/>
</dbReference>
<evidence type="ECO:0000256" key="3">
    <source>
        <dbReference type="ARBA" id="ARBA00023136"/>
    </source>
</evidence>
<organism evidence="7 8">
    <name type="scientific">Pseudobacillus wudalianchiensis</name>
    <dbReference type="NCBI Taxonomy" id="1743143"/>
    <lineage>
        <taxon>Bacteria</taxon>
        <taxon>Bacillati</taxon>
        <taxon>Bacillota</taxon>
        <taxon>Bacilli</taxon>
        <taxon>Bacillales</taxon>
        <taxon>Bacillaceae</taxon>
        <taxon>Pseudobacillus</taxon>
    </lineage>
</organism>
<feature type="transmembrane region" description="Helical" evidence="4">
    <location>
        <begin position="7"/>
        <end position="30"/>
    </location>
</feature>
<keyword evidence="8" id="KW-1185">Reference proteome</keyword>
<feature type="domain" description="HAMP" evidence="5">
    <location>
        <begin position="293"/>
        <end position="346"/>
    </location>
</feature>
<keyword evidence="3 4" id="KW-0472">Membrane</keyword>
<accession>A0A1B9AY31</accession>
<dbReference type="FunFam" id="3.30.70.270:FF:000001">
    <property type="entry name" value="Diguanylate cyclase domain protein"/>
    <property type="match status" value="1"/>
</dbReference>
<dbReference type="SMART" id="SM00267">
    <property type="entry name" value="GGDEF"/>
    <property type="match status" value="1"/>
</dbReference>
<evidence type="ECO:0000259" key="6">
    <source>
        <dbReference type="PROSITE" id="PS50887"/>
    </source>
</evidence>
<dbReference type="EMBL" id="MAYT01000012">
    <property type="protein sequence ID" value="OCA88779.1"/>
    <property type="molecule type" value="Genomic_DNA"/>
</dbReference>
<protein>
    <recommendedName>
        <fullName evidence="9">Diguanylate cyclase</fullName>
    </recommendedName>
</protein>
<dbReference type="InterPro" id="IPR052163">
    <property type="entry name" value="DGC-Regulatory_Protein"/>
</dbReference>
<dbReference type="Gene3D" id="6.10.340.10">
    <property type="match status" value="1"/>
</dbReference>
<dbReference type="InterPro" id="IPR000160">
    <property type="entry name" value="GGDEF_dom"/>
</dbReference>
<comment type="subcellular location">
    <subcellularLocation>
        <location evidence="1">Cell membrane</location>
    </subcellularLocation>
</comment>
<dbReference type="Pfam" id="PF00672">
    <property type="entry name" value="HAMP"/>
    <property type="match status" value="1"/>
</dbReference>
<dbReference type="CDD" id="cd01949">
    <property type="entry name" value="GGDEF"/>
    <property type="match status" value="1"/>
</dbReference>
<evidence type="ECO:0000259" key="5">
    <source>
        <dbReference type="PROSITE" id="PS50885"/>
    </source>
</evidence>
<dbReference type="Pfam" id="PF00990">
    <property type="entry name" value="GGDEF"/>
    <property type="match status" value="1"/>
</dbReference>
<dbReference type="CDD" id="cd06225">
    <property type="entry name" value="HAMP"/>
    <property type="match status" value="1"/>
</dbReference>
<dbReference type="PANTHER" id="PTHR46663">
    <property type="entry name" value="DIGUANYLATE CYCLASE DGCT-RELATED"/>
    <property type="match status" value="1"/>
</dbReference>
<reference evidence="8" key="1">
    <citation type="submission" date="2016-05" db="EMBL/GenBank/DDBJ databases">
        <authorList>
            <person name="Liu B."/>
            <person name="Wang J."/>
            <person name="Zhu Y."/>
            <person name="Liu G."/>
            <person name="Chen Q."/>
            <person name="Chen Z."/>
            <person name="Lan J."/>
            <person name="Che J."/>
            <person name="Ge C."/>
            <person name="Shi H."/>
            <person name="Pan Z."/>
            <person name="Liu X."/>
        </authorList>
    </citation>
    <scope>NUCLEOTIDE SEQUENCE [LARGE SCALE GENOMIC DNA]</scope>
    <source>
        <strain evidence="8">FJAT-27215</strain>
    </source>
</reference>
<dbReference type="Pfam" id="PF05228">
    <property type="entry name" value="CHASE4"/>
    <property type="match status" value="1"/>
</dbReference>
<dbReference type="PROSITE" id="PS50885">
    <property type="entry name" value="HAMP"/>
    <property type="match status" value="1"/>
</dbReference>
<dbReference type="PROSITE" id="PS50887">
    <property type="entry name" value="GGDEF"/>
    <property type="match status" value="1"/>
</dbReference>
<evidence type="ECO:0008006" key="9">
    <source>
        <dbReference type="Google" id="ProtNLM"/>
    </source>
</evidence>
<comment type="caution">
    <text evidence="7">The sequence shown here is derived from an EMBL/GenBank/DDBJ whole genome shotgun (WGS) entry which is preliminary data.</text>
</comment>
<keyword evidence="2" id="KW-1003">Cell membrane</keyword>
<evidence type="ECO:0000313" key="7">
    <source>
        <dbReference type="EMBL" id="OCA88779.1"/>
    </source>
</evidence>
<dbReference type="NCBIfam" id="TIGR00254">
    <property type="entry name" value="GGDEF"/>
    <property type="match status" value="1"/>
</dbReference>